<keyword evidence="2" id="KW-0808">Transferase</keyword>
<gene>
    <name evidence="2" type="ORF">CSCA_0318</name>
</gene>
<dbReference type="HOGENOM" id="CLU_1203131_0_0_9"/>
<reference evidence="2 3" key="1">
    <citation type="journal article" date="2015" name="J. Biotechnol.">
        <title>Complete genome sequence of a malodorant-producing acetogen, Clostridium scatologenes ATCC 25775(T).</title>
        <authorList>
            <person name="Zhu Z."/>
            <person name="Guo T."/>
            <person name="Zheng H."/>
            <person name="Song T."/>
            <person name="Ouyang P."/>
            <person name="Xie J."/>
        </authorList>
    </citation>
    <scope>NUCLEOTIDE SEQUENCE [LARGE SCALE GENOMIC DNA]</scope>
    <source>
        <strain evidence="2 3">ATCC 25775</strain>
    </source>
</reference>
<dbReference type="Proteomes" id="UP000033115">
    <property type="component" value="Chromosome"/>
</dbReference>
<keyword evidence="2" id="KW-0418">Kinase</keyword>
<protein>
    <submittedName>
        <fullName evidence="2">Histidine kinase</fullName>
    </submittedName>
</protein>
<keyword evidence="3" id="KW-1185">Reference proteome</keyword>
<sequence>MKFYKSIIFKLFIILSSILISFLCIIVFIQVFIVGRTYNISQNTIERERHIELFTDEFISKIIFNNEGINYKFTAFEKIQLSSLEKFENQNLINFIVFDKDLNNVKITQNTKSQFDPYYVDYIRNKIINYNFSIHYFPDTGDKMPLFRIYNKYKIPTKYIVLEEIYKVSKSDYIYVAAIIPEVFTSTSSNILKKYANLYMFIFNYFNFYCFHNSCILGGNAYIENKQNCI</sequence>
<evidence type="ECO:0000313" key="2">
    <source>
        <dbReference type="EMBL" id="AKA67443.1"/>
    </source>
</evidence>
<keyword evidence="1" id="KW-1133">Transmembrane helix</keyword>
<evidence type="ECO:0000313" key="3">
    <source>
        <dbReference type="Proteomes" id="UP000033115"/>
    </source>
</evidence>
<dbReference type="KEGG" id="csq:CSCA_0318"/>
<feature type="transmembrane region" description="Helical" evidence="1">
    <location>
        <begin position="12"/>
        <end position="33"/>
    </location>
</feature>
<dbReference type="AlphaFoldDB" id="A0A0E3JWR5"/>
<name>A0A0E3JWR5_CLOSL</name>
<dbReference type="GO" id="GO:0016301">
    <property type="term" value="F:kinase activity"/>
    <property type="evidence" value="ECO:0007669"/>
    <property type="project" value="UniProtKB-KW"/>
</dbReference>
<evidence type="ECO:0000256" key="1">
    <source>
        <dbReference type="SAM" id="Phobius"/>
    </source>
</evidence>
<keyword evidence="1" id="KW-0472">Membrane</keyword>
<organism evidence="2 3">
    <name type="scientific">Clostridium scatologenes</name>
    <dbReference type="NCBI Taxonomy" id="1548"/>
    <lineage>
        <taxon>Bacteria</taxon>
        <taxon>Bacillati</taxon>
        <taxon>Bacillota</taxon>
        <taxon>Clostridia</taxon>
        <taxon>Eubacteriales</taxon>
        <taxon>Clostridiaceae</taxon>
        <taxon>Clostridium</taxon>
    </lineage>
</organism>
<proteinExistence type="predicted"/>
<dbReference type="EMBL" id="CP009933">
    <property type="protein sequence ID" value="AKA67443.1"/>
    <property type="molecule type" value="Genomic_DNA"/>
</dbReference>
<dbReference type="STRING" id="1548.CSCA_0318"/>
<keyword evidence="1" id="KW-0812">Transmembrane</keyword>
<accession>A0A0E3JWR5</accession>
<dbReference type="RefSeq" id="WP_242860978.1">
    <property type="nucleotide sequence ID" value="NZ_CP009933.1"/>
</dbReference>